<reference evidence="4 6" key="2">
    <citation type="submission" date="2016-10" db="EMBL/GenBank/DDBJ databases">
        <title>Draft Genome Sequence of one Bacillus cereus strain isolated from pooled breast milk.</title>
        <authorList>
            <person name="Woudstra C."/>
            <person name="Chamoin A."/>
            <person name="Gentil S."/>
            <person name="Rambeloson T."/>
            <person name="Delannoye S."/>
            <person name="Heinnekine J.A."/>
            <person name="Herbin S."/>
            <person name="Fach P."/>
        </authorList>
    </citation>
    <scope>NUCLEOTIDE SEQUENCE [LARGE SCALE GENOMIC DNA]</scope>
    <source>
        <strain evidence="4 6">16SBCL1279</strain>
    </source>
</reference>
<dbReference type="Gene3D" id="2.60.120.40">
    <property type="match status" value="1"/>
</dbReference>
<dbReference type="InterPro" id="IPR041415">
    <property type="entry name" value="BclA_C"/>
</dbReference>
<keyword evidence="1" id="KW-0812">Transmembrane</keyword>
<keyword evidence="1" id="KW-0472">Membrane</keyword>
<keyword evidence="1" id="KW-1133">Transmembrane helix</keyword>
<reference evidence="3 5" key="1">
    <citation type="submission" date="2015-12" db="EMBL/GenBank/DDBJ databases">
        <title>Bacillus cereus Group isolate.</title>
        <authorList>
            <person name="Kovac J."/>
        </authorList>
    </citation>
    <scope>NUCLEOTIDE SEQUENCE [LARGE SCALE GENOMIC DNA]</scope>
    <source>
        <strain evidence="3 5">FSL W8-0275</strain>
    </source>
</reference>
<dbReference type="PATRIC" id="fig|1396.432.peg.1750"/>
<dbReference type="Proteomes" id="UP000184161">
    <property type="component" value="Unassembled WGS sequence"/>
</dbReference>
<sequence length="136" mass="13995">MFASNTIGSVINVALGSATSIPLPNNQNLDGFTVNGTNTTFTVPQSGRYYITYQINTTAAVGIGAGSRILLNNTTPIPASILRPALSVSAFNNDVIVNLNAGDTIQLQLFSSILLVATLLSIGGSVGAALTIIRVS</sequence>
<dbReference type="InterPro" id="IPR008983">
    <property type="entry name" value="Tumour_necrosis_fac-like_dom"/>
</dbReference>
<organism evidence="3 5">
    <name type="scientific">Bacillus cereus</name>
    <dbReference type="NCBI Taxonomy" id="1396"/>
    <lineage>
        <taxon>Bacteria</taxon>
        <taxon>Bacillati</taxon>
        <taxon>Bacillota</taxon>
        <taxon>Bacilli</taxon>
        <taxon>Bacillales</taxon>
        <taxon>Bacillaceae</taxon>
        <taxon>Bacillus</taxon>
        <taxon>Bacillus cereus group</taxon>
    </lineage>
</organism>
<evidence type="ECO:0000313" key="6">
    <source>
        <dbReference type="Proteomes" id="UP000184161"/>
    </source>
</evidence>
<evidence type="ECO:0000313" key="4">
    <source>
        <dbReference type="EMBL" id="OJS94402.1"/>
    </source>
</evidence>
<name>A0A0G8DAM9_BACCE</name>
<dbReference type="Pfam" id="PF18573">
    <property type="entry name" value="BclA_C"/>
    <property type="match status" value="1"/>
</dbReference>
<dbReference type="RefSeq" id="WP_001995966.1">
    <property type="nucleotide sequence ID" value="NZ_AP022947.1"/>
</dbReference>
<dbReference type="SUPFAM" id="SSF49842">
    <property type="entry name" value="TNF-like"/>
    <property type="match status" value="1"/>
</dbReference>
<dbReference type="AlphaFoldDB" id="A0A0G8DAM9"/>
<dbReference type="EMBL" id="LOMT01000133">
    <property type="protein sequence ID" value="KXX87816.1"/>
    <property type="molecule type" value="Genomic_DNA"/>
</dbReference>
<evidence type="ECO:0000313" key="5">
    <source>
        <dbReference type="Proteomes" id="UP000075591"/>
    </source>
</evidence>
<dbReference type="EMBL" id="MLYK01000042">
    <property type="protein sequence ID" value="OJS94402.1"/>
    <property type="molecule type" value="Genomic_DNA"/>
</dbReference>
<evidence type="ECO:0000256" key="1">
    <source>
        <dbReference type="SAM" id="Phobius"/>
    </source>
</evidence>
<comment type="caution">
    <text evidence="3">The sequence shown here is derived from an EMBL/GenBank/DDBJ whole genome shotgun (WGS) entry which is preliminary data.</text>
</comment>
<evidence type="ECO:0000313" key="3">
    <source>
        <dbReference type="EMBL" id="KXX87816.1"/>
    </source>
</evidence>
<protein>
    <recommendedName>
        <fullName evidence="2">BclA C-terminal domain-containing protein</fullName>
    </recommendedName>
</protein>
<feature type="transmembrane region" description="Helical" evidence="1">
    <location>
        <begin position="109"/>
        <end position="133"/>
    </location>
</feature>
<evidence type="ECO:0000259" key="2">
    <source>
        <dbReference type="Pfam" id="PF18573"/>
    </source>
</evidence>
<gene>
    <name evidence="3" type="ORF">AT274_24630</name>
    <name evidence="4" type="ORF">BKK64_18025</name>
</gene>
<accession>A0A0G8DAM9</accession>
<dbReference type="Proteomes" id="UP000075591">
    <property type="component" value="Unassembled WGS sequence"/>
</dbReference>
<feature type="domain" description="BclA C-terminal" evidence="2">
    <location>
        <begin position="1"/>
        <end position="136"/>
    </location>
</feature>
<proteinExistence type="predicted"/>